<reference evidence="2 3" key="1">
    <citation type="submission" date="2018-06" db="EMBL/GenBank/DDBJ databases">
        <authorList>
            <consortium name="Pathogen Informatics"/>
            <person name="Doyle S."/>
        </authorList>
    </citation>
    <scope>NUCLEOTIDE SEQUENCE [LARGE SCALE GENOMIC DNA]</scope>
    <source>
        <strain evidence="2 3">NCTC13163</strain>
    </source>
</reference>
<proteinExistence type="predicted"/>
<feature type="transmembrane region" description="Helical" evidence="1">
    <location>
        <begin position="21"/>
        <end position="38"/>
    </location>
</feature>
<dbReference type="RefSeq" id="WP_051638834.1">
    <property type="nucleotide sequence ID" value="NZ_UGGP01000001.1"/>
</dbReference>
<organism evidence="2 3">
    <name type="scientific">Exiguobacterium aurantiacum</name>
    <dbReference type="NCBI Taxonomy" id="33987"/>
    <lineage>
        <taxon>Bacteria</taxon>
        <taxon>Bacillati</taxon>
        <taxon>Bacillota</taxon>
        <taxon>Bacilli</taxon>
        <taxon>Bacillales</taxon>
        <taxon>Bacillales Family XII. Incertae Sedis</taxon>
        <taxon>Exiguobacterium</taxon>
    </lineage>
</organism>
<dbReference type="AlphaFoldDB" id="A0A377FWW0"/>
<accession>A0A377FWW0</accession>
<feature type="transmembrane region" description="Helical" evidence="1">
    <location>
        <begin position="44"/>
        <end position="63"/>
    </location>
</feature>
<dbReference type="EMBL" id="UGGP01000001">
    <property type="protein sequence ID" value="STO09238.1"/>
    <property type="molecule type" value="Genomic_DNA"/>
</dbReference>
<evidence type="ECO:0000313" key="3">
    <source>
        <dbReference type="Proteomes" id="UP000254060"/>
    </source>
</evidence>
<feature type="transmembrane region" description="Helical" evidence="1">
    <location>
        <begin position="110"/>
        <end position="131"/>
    </location>
</feature>
<feature type="transmembrane region" description="Helical" evidence="1">
    <location>
        <begin position="84"/>
        <end position="104"/>
    </location>
</feature>
<sequence length="161" mass="18783">MVEKEQRVKQMVENDRNVNKTALLLTFMILGIAFYFIFTQEISLVTFAVIIMATQLPSLYRAWHRMKLLLTFNDEGRYQKFVRLEFGIVLANVVLLGLFIAIAWSIEGSLVVFAVMLLALFIPFIFLSVWVNRKLELIDPNHVNNHELRMAHREATKNRLN</sequence>
<evidence type="ECO:0000313" key="2">
    <source>
        <dbReference type="EMBL" id="STO09238.1"/>
    </source>
</evidence>
<dbReference type="STRING" id="1397694.GCA_000702585_00080"/>
<gene>
    <name evidence="2" type="ORF">NCTC13163_02655</name>
</gene>
<keyword evidence="1" id="KW-0812">Transmembrane</keyword>
<protein>
    <submittedName>
        <fullName evidence="2">Uncharacterized protein</fullName>
    </submittedName>
</protein>
<evidence type="ECO:0000256" key="1">
    <source>
        <dbReference type="SAM" id="Phobius"/>
    </source>
</evidence>
<keyword evidence="1" id="KW-0472">Membrane</keyword>
<name>A0A377FWW0_9BACL</name>
<keyword evidence="1" id="KW-1133">Transmembrane helix</keyword>
<dbReference type="OrthoDB" id="2356073at2"/>
<dbReference type="Proteomes" id="UP000254060">
    <property type="component" value="Unassembled WGS sequence"/>
</dbReference>